<dbReference type="GeneID" id="54462131"/>
<organism evidence="1">
    <name type="scientific">Mytilinidion resinicola</name>
    <dbReference type="NCBI Taxonomy" id="574789"/>
    <lineage>
        <taxon>Eukaryota</taxon>
        <taxon>Fungi</taxon>
        <taxon>Dikarya</taxon>
        <taxon>Ascomycota</taxon>
        <taxon>Pezizomycotina</taxon>
        <taxon>Dothideomycetes</taxon>
        <taxon>Pleosporomycetidae</taxon>
        <taxon>Mytilinidiales</taxon>
        <taxon>Mytilinidiaceae</taxon>
        <taxon>Mytilinidion</taxon>
    </lineage>
</organism>
<dbReference type="RefSeq" id="XP_033570053.1">
    <property type="nucleotide sequence ID" value="XM_033721238.1"/>
</dbReference>
<dbReference type="OrthoDB" id="3261222at2759"/>
<dbReference type="AlphaFoldDB" id="A0A6A6Y371"/>
<proteinExistence type="predicted"/>
<gene>
    <name evidence="1 3" type="ORF">BDZ99DRAFT_468440</name>
</gene>
<accession>A0A6A6Y371</accession>
<name>A0A6A6Y371_9PEZI</name>
<evidence type="ECO:0000313" key="2">
    <source>
        <dbReference type="Proteomes" id="UP000504636"/>
    </source>
</evidence>
<evidence type="ECO:0000313" key="3">
    <source>
        <dbReference type="RefSeq" id="XP_033570053.1"/>
    </source>
</evidence>
<dbReference type="EMBL" id="MU003719">
    <property type="protein sequence ID" value="KAF2803089.1"/>
    <property type="molecule type" value="Genomic_DNA"/>
</dbReference>
<reference evidence="1 3" key="1">
    <citation type="journal article" date="2020" name="Stud. Mycol.">
        <title>101 Dothideomycetes genomes: a test case for predicting lifestyles and emergence of pathogens.</title>
        <authorList>
            <person name="Haridas S."/>
            <person name="Albert R."/>
            <person name="Binder M."/>
            <person name="Bloem J."/>
            <person name="Labutti K."/>
            <person name="Salamov A."/>
            <person name="Andreopoulos B."/>
            <person name="Baker S."/>
            <person name="Barry K."/>
            <person name="Bills G."/>
            <person name="Bluhm B."/>
            <person name="Cannon C."/>
            <person name="Castanera R."/>
            <person name="Culley D."/>
            <person name="Daum C."/>
            <person name="Ezra D."/>
            <person name="Gonzalez J."/>
            <person name="Henrissat B."/>
            <person name="Kuo A."/>
            <person name="Liang C."/>
            <person name="Lipzen A."/>
            <person name="Lutzoni F."/>
            <person name="Magnuson J."/>
            <person name="Mondo S."/>
            <person name="Nolan M."/>
            <person name="Ohm R."/>
            <person name="Pangilinan J."/>
            <person name="Park H.-J."/>
            <person name="Ramirez L."/>
            <person name="Alfaro M."/>
            <person name="Sun H."/>
            <person name="Tritt A."/>
            <person name="Yoshinaga Y."/>
            <person name="Zwiers L.-H."/>
            <person name="Turgeon B."/>
            <person name="Goodwin S."/>
            <person name="Spatafora J."/>
            <person name="Crous P."/>
            <person name="Grigoriev I."/>
        </authorList>
    </citation>
    <scope>NUCLEOTIDE SEQUENCE</scope>
    <source>
        <strain evidence="1 3">CBS 304.34</strain>
    </source>
</reference>
<keyword evidence="2" id="KW-1185">Reference proteome</keyword>
<evidence type="ECO:0000313" key="1">
    <source>
        <dbReference type="EMBL" id="KAF2803089.1"/>
    </source>
</evidence>
<reference evidence="3" key="3">
    <citation type="submission" date="2025-04" db="UniProtKB">
        <authorList>
            <consortium name="RefSeq"/>
        </authorList>
    </citation>
    <scope>IDENTIFICATION</scope>
    <source>
        <strain evidence="3">CBS 304.34</strain>
    </source>
</reference>
<reference evidence="3" key="2">
    <citation type="submission" date="2020-04" db="EMBL/GenBank/DDBJ databases">
        <authorList>
            <consortium name="NCBI Genome Project"/>
        </authorList>
    </citation>
    <scope>NUCLEOTIDE SEQUENCE</scope>
    <source>
        <strain evidence="3">CBS 304.34</strain>
    </source>
</reference>
<protein>
    <submittedName>
        <fullName evidence="1 3">Uncharacterized protein</fullName>
    </submittedName>
</protein>
<sequence length="63" mass="7106">MVREGKERYGDLSYMLGGQSSQVNLNGSNPDGPIEKWKPNVKMVRTVIKYALKTERLGRQSGH</sequence>
<dbReference type="Proteomes" id="UP000504636">
    <property type="component" value="Unplaced"/>
</dbReference>